<dbReference type="AlphaFoldDB" id="A0A919QK74"/>
<gene>
    <name evidence="1" type="ORF">Aph01nite_75130</name>
</gene>
<keyword evidence="2" id="KW-1185">Reference proteome</keyword>
<dbReference type="EMBL" id="BOOA01000113">
    <property type="protein sequence ID" value="GIH29203.1"/>
    <property type="molecule type" value="Genomic_DNA"/>
</dbReference>
<organism evidence="1 2">
    <name type="scientific">Acrocarpospora phusangensis</name>
    <dbReference type="NCBI Taxonomy" id="1070424"/>
    <lineage>
        <taxon>Bacteria</taxon>
        <taxon>Bacillati</taxon>
        <taxon>Actinomycetota</taxon>
        <taxon>Actinomycetes</taxon>
        <taxon>Streptosporangiales</taxon>
        <taxon>Streptosporangiaceae</taxon>
        <taxon>Acrocarpospora</taxon>
    </lineage>
</organism>
<evidence type="ECO:0000313" key="1">
    <source>
        <dbReference type="EMBL" id="GIH29203.1"/>
    </source>
</evidence>
<dbReference type="Proteomes" id="UP000640052">
    <property type="component" value="Unassembled WGS sequence"/>
</dbReference>
<evidence type="ECO:0000313" key="2">
    <source>
        <dbReference type="Proteomes" id="UP000640052"/>
    </source>
</evidence>
<accession>A0A919QK74</accession>
<proteinExistence type="predicted"/>
<sequence length="90" mass="9925">MPTEAAWDRRNAWKLRPIGVGAAVRRVAPVTTVAAGLGLVDDVSDVVHPYRMPKRIGLRVTGLWAKAATYQCAPAGNIDGLPWTYLERRR</sequence>
<reference evidence="1" key="1">
    <citation type="submission" date="2021-01" db="EMBL/GenBank/DDBJ databases">
        <title>Whole genome shotgun sequence of Acrocarpospora phusangensis NBRC 108782.</title>
        <authorList>
            <person name="Komaki H."/>
            <person name="Tamura T."/>
        </authorList>
    </citation>
    <scope>NUCLEOTIDE SEQUENCE</scope>
    <source>
        <strain evidence="1">NBRC 108782</strain>
    </source>
</reference>
<protein>
    <submittedName>
        <fullName evidence="1">Uncharacterized protein</fullName>
    </submittedName>
</protein>
<comment type="caution">
    <text evidence="1">The sequence shown here is derived from an EMBL/GenBank/DDBJ whole genome shotgun (WGS) entry which is preliminary data.</text>
</comment>
<name>A0A919QK74_9ACTN</name>